<dbReference type="EMBL" id="MIKE01000024">
    <property type="protein sequence ID" value="OHT44696.1"/>
    <property type="molecule type" value="Genomic_DNA"/>
</dbReference>
<dbReference type="PROSITE" id="PS51257">
    <property type="entry name" value="PROKAR_LIPOPROTEIN"/>
    <property type="match status" value="1"/>
</dbReference>
<sequence length="500" mass="54777">MKKILYALGIMLLTVSCDDSSLTDLNVDVKNPSVVPPSTLFTNAEKNLTEQLVNTNVNRNIFRLVNQQWTETTYLDESNYNWVTRKISDNHWDRLYAGPLADLSQAKGFLEKDVISPTDPEFAQKTIVKKNQLILIDILTVYTYQILVDTFGDVPYSEALKGSGDYLPKYDKAVDIYKDLIVRLNKDIAGLDTSKPAFGSAEVIYKDNLTAWIKFANSIKLKLGINLKSSGLESAIADAAIISGAAGGFTSNADNAKLPYMLDLPNTNPLYVDMVFSGRNDFVVAKPFVDKLVALNDPRKTPYFRPTYKDTNAAGDLITVTGYRGGIVGIKNSQSRYTHASDKIKAPDFSGTLLDYAEVEFLLAEASGRGVAVGGTIASHYNAAILASMEDWGVSLADANTYLAQPAVAYATATGTWQQKVGEQAWYALFNRGFEGWTSTRRLDFPVLTAPASADAAAEGKVPSRMAYPIREQTLNATNYNAASTSIGGDKLSTKIFWDK</sequence>
<organism evidence="1 3">
    <name type="scientific">Flavobacterium tructae</name>
    <dbReference type="NCBI Taxonomy" id="1114873"/>
    <lineage>
        <taxon>Bacteria</taxon>
        <taxon>Pseudomonadati</taxon>
        <taxon>Bacteroidota</taxon>
        <taxon>Flavobacteriia</taxon>
        <taxon>Flavobacteriales</taxon>
        <taxon>Flavobacteriaceae</taxon>
        <taxon>Flavobacterium</taxon>
    </lineage>
</organism>
<protein>
    <recommendedName>
        <fullName evidence="5">SusD/RagB family nutrient-binding outer membrane lipoprotein</fullName>
    </recommendedName>
</protein>
<accession>A0A1S1J6C3</accession>
<comment type="caution">
    <text evidence="1">The sequence shown here is derived from an EMBL/GenBank/DDBJ whole genome shotgun (WGS) entry which is preliminary data.</text>
</comment>
<dbReference type="Pfam" id="PF12771">
    <property type="entry name" value="SusD-like_2"/>
    <property type="match status" value="1"/>
</dbReference>
<evidence type="ECO:0000313" key="2">
    <source>
        <dbReference type="EMBL" id="OXB19165.1"/>
    </source>
</evidence>
<dbReference type="InterPro" id="IPR011990">
    <property type="entry name" value="TPR-like_helical_dom_sf"/>
</dbReference>
<dbReference type="InterPro" id="IPR041662">
    <property type="entry name" value="SusD-like_2"/>
</dbReference>
<dbReference type="Proteomes" id="UP000198319">
    <property type="component" value="Unassembled WGS sequence"/>
</dbReference>
<evidence type="ECO:0000313" key="1">
    <source>
        <dbReference type="EMBL" id="OHT44696.1"/>
    </source>
</evidence>
<dbReference type="OrthoDB" id="725917at2"/>
<dbReference type="STRING" id="1278819.BHE19_13380"/>
<dbReference type="Gene3D" id="1.25.40.390">
    <property type="match status" value="1"/>
</dbReference>
<dbReference type="EMBL" id="MUHG01000018">
    <property type="protein sequence ID" value="OXB19165.1"/>
    <property type="molecule type" value="Genomic_DNA"/>
</dbReference>
<gene>
    <name evidence="2" type="ORF">B0A71_11485</name>
    <name evidence="1" type="ORF">BHE19_13380</name>
</gene>
<evidence type="ECO:0008006" key="5">
    <source>
        <dbReference type="Google" id="ProtNLM"/>
    </source>
</evidence>
<reference evidence="1" key="1">
    <citation type="submission" date="2016-09" db="EMBL/GenBank/DDBJ databases">
        <authorList>
            <person name="Capua I."/>
            <person name="De Benedictis P."/>
            <person name="Joannis T."/>
            <person name="Lombin L.H."/>
            <person name="Cattoli G."/>
        </authorList>
    </citation>
    <scope>NUCLEOTIDE SEQUENCE [LARGE SCALE GENOMIC DNA]</scope>
    <source>
        <strain evidence="1">MSU</strain>
    </source>
</reference>
<dbReference type="SUPFAM" id="SSF48452">
    <property type="entry name" value="TPR-like"/>
    <property type="match status" value="1"/>
</dbReference>
<proteinExistence type="predicted"/>
<reference evidence="2 4" key="3">
    <citation type="submission" date="2016-11" db="EMBL/GenBank/DDBJ databases">
        <title>Whole genomes of Flavobacteriaceae.</title>
        <authorList>
            <person name="Stine C."/>
            <person name="Li C."/>
            <person name="Tadesse D."/>
        </authorList>
    </citation>
    <scope>NUCLEOTIDE SEQUENCE [LARGE SCALE GENOMIC DNA]</scope>
    <source>
        <strain evidence="2 4">ATCC BAA-2541</strain>
    </source>
</reference>
<dbReference type="AlphaFoldDB" id="A0A1S1J6C3"/>
<reference evidence="3" key="2">
    <citation type="submission" date="2016-09" db="EMBL/GenBank/DDBJ databases">
        <authorList>
            <person name="Chen S."/>
            <person name="Walker E."/>
        </authorList>
    </citation>
    <scope>NUCLEOTIDE SEQUENCE [LARGE SCALE GENOMIC DNA]</scope>
    <source>
        <strain evidence="3">MSU</strain>
    </source>
</reference>
<name>A0A1S1J6C3_9FLAO</name>
<dbReference type="Proteomes" id="UP000180252">
    <property type="component" value="Unassembled WGS sequence"/>
</dbReference>
<evidence type="ECO:0000313" key="4">
    <source>
        <dbReference type="Proteomes" id="UP000198319"/>
    </source>
</evidence>
<dbReference type="RefSeq" id="WP_070907891.1">
    <property type="nucleotide sequence ID" value="NZ_MIKE01000024.1"/>
</dbReference>
<keyword evidence="4" id="KW-1185">Reference proteome</keyword>
<evidence type="ECO:0000313" key="3">
    <source>
        <dbReference type="Proteomes" id="UP000180252"/>
    </source>
</evidence>